<evidence type="ECO:0000256" key="4">
    <source>
        <dbReference type="ARBA" id="ARBA00022741"/>
    </source>
</evidence>
<dbReference type="GO" id="GO:0043531">
    <property type="term" value="F:ADP binding"/>
    <property type="evidence" value="ECO:0007669"/>
    <property type="project" value="InterPro"/>
</dbReference>
<dbReference type="Gene3D" id="1.10.8.430">
    <property type="entry name" value="Helical domain of apoptotic protease-activating factors"/>
    <property type="match status" value="2"/>
</dbReference>
<keyword evidence="12" id="KW-1185">Reference proteome</keyword>
<keyword evidence="4" id="KW-0547">Nucleotide-binding</keyword>
<dbReference type="Gene3D" id="1.10.10.10">
    <property type="entry name" value="Winged helix-like DNA-binding domain superfamily/Winged helix DNA-binding domain"/>
    <property type="match status" value="1"/>
</dbReference>
<dbReference type="InterPro" id="IPR002182">
    <property type="entry name" value="NB-ARC"/>
</dbReference>
<evidence type="ECO:0000256" key="1">
    <source>
        <dbReference type="ARBA" id="ARBA00008894"/>
    </source>
</evidence>
<dbReference type="NCBIfam" id="TIGR00756">
    <property type="entry name" value="PPR"/>
    <property type="match status" value="1"/>
</dbReference>
<dbReference type="InterPro" id="IPR027417">
    <property type="entry name" value="P-loop_NTPase"/>
</dbReference>
<dbReference type="PROSITE" id="PS51375">
    <property type="entry name" value="PPR"/>
    <property type="match status" value="1"/>
</dbReference>
<accession>A0AAV6WN15</accession>
<comment type="caution">
    <text evidence="11">The sequence shown here is derived from an EMBL/GenBank/DDBJ whole genome shotgun (WGS) entry which is preliminary data.</text>
</comment>
<evidence type="ECO:0000256" key="3">
    <source>
        <dbReference type="ARBA" id="ARBA00022737"/>
    </source>
</evidence>
<evidence type="ECO:0000256" key="6">
    <source>
        <dbReference type="ARBA" id="ARBA00022840"/>
    </source>
</evidence>
<evidence type="ECO:0000256" key="7">
    <source>
        <dbReference type="PROSITE-ProRule" id="PRU00708"/>
    </source>
</evidence>
<dbReference type="Pfam" id="PF00931">
    <property type="entry name" value="NB-ARC"/>
    <property type="match status" value="2"/>
</dbReference>
<dbReference type="PANTHER" id="PTHR33463">
    <property type="entry name" value="NB-ARC DOMAIN-CONTAINING PROTEIN-RELATED"/>
    <property type="match status" value="1"/>
</dbReference>
<dbReference type="InterPro" id="IPR011990">
    <property type="entry name" value="TPR-like_helical_dom_sf"/>
</dbReference>
<sequence length="1998" mass="224626">MEMAEVVGIVASLAGLAVQLGKCIVQPIKSQLNYLCCFTSNIESLRNEAKKLDDAKDGLQLRVNAAEDNVEVILLEVVSWLKSSDEIKVDINGIETEIPIVKSGFLNVKSPCIPPARGPIPIGETYEFETRKQIEEDIMEALEGGEINMLGLCGMGGVGKTTMAKKIMNRARNEDLFHEILMVVVSQPVEISKIQLGISESLGLKLEVESLPARAHKLCAKLMGTKRTLVVLDDVWERLKMEDLGIPCESGAKGCTVLLTSRDRDIFNAMDILKVCDLQILPQNESWFLFKDKVGTCMDEVHLVSIVEEVARECKGLPIALVTVGRALKDKKSKFIWEDALQQLKGYKSADMDVDIGLEHLTWYFLGLGMFEGVRNLEETRNKVYTLVELLKSRFLLLGGYDEQTVRMHDVVRDVAIFIASQEGQRVELPIVINALSLRLLLIDNSKESETQMRDQFFEAIKDLNVLSFIKYFFQIITTSNRVAGESLNIAFRILHSSLKRVAPGVISSLVRLEELMMIGSFNGWEAEKNGKERRNATLNELHFLSNLRCLEIEIEDLRNVDGLLFKFRLWFDLFKGNALVHCYLKFELMDDALEVFEKLPKKDDIVLWNAMINGCLQIGEFDKALMIFRRMGESGLSPNRFTITGVLSALALAGDVYKGKLIHVFAMKMGYDSGVAVLNALIDMFGDEALDLFTYMCDKGLRPYEVEEAFELISNMPIKPNQVVWRSFLAACRLHGNADLAEVAAQRVLKLEPEHCGNYVLMPNICGAAGRYEEVADHFEDYFVYDGLDSLTGCLCERGCHGKLCIGSCRPMIDPPCREGNVSMKIKQVEMAEVVGIVVGLVGPAVQLGKCIVQPIKRQLNYLCCFTSNIESLRNEAKKLDDAKDGLQLRVNAAKDNVEAILPEVVSWLKSSDEIKVDINGIETEIPIVKSGFLNVKSRVLLSKKAKKTTEVMKELRGDCKKRIEDDIIEALKDGEVNMLGLCGMCGVGKTTMAKKVMNRARNEDLFDEVLMVVVSQPVDISKIKLGISESLGLKLEVESLPARAHKLRTRLMGTKRTLVVLDDVWERLKMEDLGIPCESGVKGCTVLLTSRDTDVFNAMDVHKVCALQILPQNESWFLFKDKVGTCMDEVHLVSIVEEVARECKGFPIALVTVGRVLKDKKSKFIWEDALQQLKGSKAVDIPHVLAEVYNPLKLNYDFLDNRHARFVFLFCALFPEDYNISLEHLTWYFLGLGMFERIRNLEETRNKVYTLVELLKSRFLLLDGYDEHTVKMHDVVRDVAIFVASQEGRVGPNFSSFNWSLEQFYSDCTWISMFPQERVELPVVLNAPSLRLLLMDKSKERETQMHDRFFEAIRDLNSRILGSLLQLNLAHKKKGAVIMAEPVDIVPRTSDHTNSILEDLTTKMTEVLTRNQYQSQPPSNDSSAAQIGIKLDGTNYALWSQVIEMYISGKDKLGYINGDLPQPQSTDPIFRKWSTENAIVKGWLINSMDPVLISNFIRFPTAKMVWDAIATTYFDGTDTSQVYDLRRRVSRMRQAGGSIEKYYNDLQGLWREIDFCRPNPMECAFDMHKYNSIIQEERVYIFLDGLDDRLDKIRSDVLQMKLFPTVEQAYAHVRREEIRQAVMITGTETTTGAVMTYKGVKMGQQYTISKIGSPPMSNGKPNKTSKVKMQSEGGGCTHCGNVKHTHETCFKLHGYPDWWHDLKTRKQREGVASDGGGSGRAAFVTAEPQLSFIPHTDSSSDSLNPENQGNCGQALLSSNQHDDSDWIIDSGATDHMTFDSNDFSCSTKPRRTSIANANGVTYPVTGAGTINLSPSLSLSHTLLVPSLSNKLLSWEIRDEEQNWTYFEWSGLLEPGENSTPISNGNEADDNDDMSPRVEPPPSSDFGHESPHSSVLKDPSPENILELPAEIGRLTSLKLLEFSNCISLERVVPGVISSLVRLEELKMIGSFKGWEAEKNEKERRNASLNELQSLSNLRCLEIEIEDFTLASEEMRLS</sequence>
<evidence type="ECO:0000313" key="11">
    <source>
        <dbReference type="EMBL" id="KAG8372104.1"/>
    </source>
</evidence>
<dbReference type="InterPro" id="IPR032675">
    <property type="entry name" value="LRR_dom_sf"/>
</dbReference>
<dbReference type="GO" id="GO:0006952">
    <property type="term" value="P:defense response"/>
    <property type="evidence" value="ECO:0007669"/>
    <property type="project" value="UniProtKB-KW"/>
</dbReference>
<dbReference type="Pfam" id="PF01535">
    <property type="entry name" value="PPR"/>
    <property type="match status" value="1"/>
</dbReference>
<dbReference type="Proteomes" id="UP000826271">
    <property type="component" value="Unassembled WGS sequence"/>
</dbReference>
<evidence type="ECO:0000256" key="5">
    <source>
        <dbReference type="ARBA" id="ARBA00022821"/>
    </source>
</evidence>
<name>A0AAV6WN15_9LAMI</name>
<keyword evidence="2" id="KW-0433">Leucine-rich repeat</keyword>
<evidence type="ECO:0000256" key="8">
    <source>
        <dbReference type="SAM" id="Coils"/>
    </source>
</evidence>
<feature type="region of interest" description="Disordered" evidence="9">
    <location>
        <begin position="1857"/>
        <end position="1902"/>
    </location>
</feature>
<organism evidence="11 12">
    <name type="scientific">Buddleja alternifolia</name>
    <dbReference type="NCBI Taxonomy" id="168488"/>
    <lineage>
        <taxon>Eukaryota</taxon>
        <taxon>Viridiplantae</taxon>
        <taxon>Streptophyta</taxon>
        <taxon>Embryophyta</taxon>
        <taxon>Tracheophyta</taxon>
        <taxon>Spermatophyta</taxon>
        <taxon>Magnoliopsida</taxon>
        <taxon>eudicotyledons</taxon>
        <taxon>Gunneridae</taxon>
        <taxon>Pentapetalae</taxon>
        <taxon>asterids</taxon>
        <taxon>lamiids</taxon>
        <taxon>Lamiales</taxon>
        <taxon>Scrophulariaceae</taxon>
        <taxon>Buddlejeae</taxon>
        <taxon>Buddleja</taxon>
    </lineage>
</organism>
<feature type="coiled-coil region" evidence="8">
    <location>
        <begin position="42"/>
        <end position="69"/>
    </location>
</feature>
<feature type="compositionally biased region" description="Polar residues" evidence="9">
    <location>
        <begin position="1858"/>
        <end position="1867"/>
    </location>
</feature>
<evidence type="ECO:0000256" key="9">
    <source>
        <dbReference type="SAM" id="MobiDB-lite"/>
    </source>
</evidence>
<dbReference type="InterPro" id="IPR003593">
    <property type="entry name" value="AAA+_ATPase"/>
</dbReference>
<dbReference type="InterPro" id="IPR029472">
    <property type="entry name" value="Copia-like_N"/>
</dbReference>
<dbReference type="InterPro" id="IPR054722">
    <property type="entry name" value="PolX-like_BBD"/>
</dbReference>
<keyword evidence="6" id="KW-0067">ATP-binding</keyword>
<dbReference type="FunFam" id="3.40.50.300:FF:001091">
    <property type="entry name" value="Probable disease resistance protein At1g61300"/>
    <property type="match status" value="1"/>
</dbReference>
<dbReference type="PRINTS" id="PR00364">
    <property type="entry name" value="DISEASERSIST"/>
</dbReference>
<evidence type="ECO:0000313" key="12">
    <source>
        <dbReference type="Proteomes" id="UP000826271"/>
    </source>
</evidence>
<feature type="domain" description="AAA+ ATPase" evidence="10">
    <location>
        <begin position="146"/>
        <end position="285"/>
    </location>
</feature>
<gene>
    <name evidence="11" type="ORF">BUALT_Bualt12G0031800</name>
</gene>
<dbReference type="InterPro" id="IPR036388">
    <property type="entry name" value="WH-like_DNA-bd_sf"/>
</dbReference>
<evidence type="ECO:0000256" key="2">
    <source>
        <dbReference type="ARBA" id="ARBA00022614"/>
    </source>
</evidence>
<dbReference type="Gene3D" id="3.40.50.300">
    <property type="entry name" value="P-loop containing nucleotide triphosphate hydrolases"/>
    <property type="match status" value="2"/>
</dbReference>
<dbReference type="InterPro" id="IPR042197">
    <property type="entry name" value="Apaf_helical"/>
</dbReference>
<dbReference type="InterPro" id="IPR002885">
    <property type="entry name" value="PPR_rpt"/>
</dbReference>
<feature type="repeat" description="PPR" evidence="7">
    <location>
        <begin position="605"/>
        <end position="639"/>
    </location>
</feature>
<dbReference type="SUPFAM" id="SSF48452">
    <property type="entry name" value="TPR-like"/>
    <property type="match status" value="1"/>
</dbReference>
<feature type="domain" description="AAA+ ATPase" evidence="10">
    <location>
        <begin position="977"/>
        <end position="1116"/>
    </location>
</feature>
<dbReference type="SMART" id="SM00382">
    <property type="entry name" value="AAA"/>
    <property type="match status" value="2"/>
</dbReference>
<dbReference type="Gene3D" id="1.25.40.10">
    <property type="entry name" value="Tetratricopeptide repeat domain"/>
    <property type="match status" value="2"/>
</dbReference>
<feature type="coiled-coil region" evidence="8">
    <location>
        <begin position="871"/>
        <end position="898"/>
    </location>
</feature>
<evidence type="ECO:0000259" key="10">
    <source>
        <dbReference type="SMART" id="SM00382"/>
    </source>
</evidence>
<keyword evidence="5" id="KW-0611">Plant defense</keyword>
<keyword evidence="3" id="KW-0677">Repeat</keyword>
<dbReference type="Pfam" id="PF13041">
    <property type="entry name" value="PPR_2"/>
    <property type="match status" value="1"/>
</dbReference>
<dbReference type="EMBL" id="WHWC01000012">
    <property type="protein sequence ID" value="KAG8372104.1"/>
    <property type="molecule type" value="Genomic_DNA"/>
</dbReference>
<protein>
    <recommendedName>
        <fullName evidence="10">AAA+ ATPase domain-containing protein</fullName>
    </recommendedName>
</protein>
<dbReference type="InterPro" id="IPR050905">
    <property type="entry name" value="Plant_NBS-LRR"/>
</dbReference>
<dbReference type="Gene3D" id="3.80.10.10">
    <property type="entry name" value="Ribonuclease Inhibitor"/>
    <property type="match status" value="1"/>
</dbReference>
<comment type="similarity">
    <text evidence="1">Belongs to the disease resistance NB-LRR family.</text>
</comment>
<reference evidence="11" key="1">
    <citation type="submission" date="2019-10" db="EMBL/GenBank/DDBJ databases">
        <authorList>
            <person name="Zhang R."/>
            <person name="Pan Y."/>
            <person name="Wang J."/>
            <person name="Ma R."/>
            <person name="Yu S."/>
        </authorList>
    </citation>
    <scope>NUCLEOTIDE SEQUENCE</scope>
    <source>
        <strain evidence="11">LA-IB0</strain>
        <tissue evidence="11">Leaf</tissue>
    </source>
</reference>
<dbReference type="Pfam" id="PF14244">
    <property type="entry name" value="Retrotran_gag_3"/>
    <property type="match status" value="1"/>
</dbReference>
<dbReference type="GO" id="GO:0005524">
    <property type="term" value="F:ATP binding"/>
    <property type="evidence" value="ECO:0007669"/>
    <property type="project" value="UniProtKB-KW"/>
</dbReference>
<keyword evidence="8" id="KW-0175">Coiled coil</keyword>
<proteinExistence type="inferred from homology"/>
<dbReference type="PANTHER" id="PTHR33463:SF198">
    <property type="entry name" value="RPP4C3"/>
    <property type="match status" value="1"/>
</dbReference>
<dbReference type="Pfam" id="PF22936">
    <property type="entry name" value="Pol_BBD"/>
    <property type="match status" value="1"/>
</dbReference>
<dbReference type="SUPFAM" id="SSF52540">
    <property type="entry name" value="P-loop containing nucleoside triphosphate hydrolases"/>
    <property type="match status" value="2"/>
</dbReference>